<evidence type="ECO:0000256" key="1">
    <source>
        <dbReference type="SAM" id="MobiDB-lite"/>
    </source>
</evidence>
<dbReference type="Proteomes" id="UP000193498">
    <property type="component" value="Unassembled WGS sequence"/>
</dbReference>
<accession>A0A1Y1XXD4</accession>
<protein>
    <recommendedName>
        <fullName evidence="3">Peptidase C51 domain-containing protein</fullName>
    </recommendedName>
</protein>
<name>A0A1Y1XXD4_9FUNG</name>
<feature type="signal peptide" evidence="2">
    <location>
        <begin position="1"/>
        <end position="21"/>
    </location>
</feature>
<keyword evidence="5" id="KW-1185">Reference proteome</keyword>
<proteinExistence type="predicted"/>
<evidence type="ECO:0000256" key="2">
    <source>
        <dbReference type="SAM" id="SignalP"/>
    </source>
</evidence>
<organism evidence="4 5">
    <name type="scientific">Basidiobolus meristosporus CBS 931.73</name>
    <dbReference type="NCBI Taxonomy" id="1314790"/>
    <lineage>
        <taxon>Eukaryota</taxon>
        <taxon>Fungi</taxon>
        <taxon>Fungi incertae sedis</taxon>
        <taxon>Zoopagomycota</taxon>
        <taxon>Entomophthoromycotina</taxon>
        <taxon>Basidiobolomycetes</taxon>
        <taxon>Basidiobolales</taxon>
        <taxon>Basidiobolaceae</taxon>
        <taxon>Basidiobolus</taxon>
    </lineage>
</organism>
<gene>
    <name evidence="4" type="ORF">K493DRAFT_304908</name>
</gene>
<comment type="caution">
    <text evidence="4">The sequence shown here is derived from an EMBL/GenBank/DDBJ whole genome shotgun (WGS) entry which is preliminary data.</text>
</comment>
<feature type="region of interest" description="Disordered" evidence="1">
    <location>
        <begin position="29"/>
        <end position="166"/>
    </location>
</feature>
<feature type="compositionally biased region" description="Low complexity" evidence="1">
    <location>
        <begin position="135"/>
        <end position="166"/>
    </location>
</feature>
<dbReference type="InterPro" id="IPR007921">
    <property type="entry name" value="CHAP_dom"/>
</dbReference>
<dbReference type="AlphaFoldDB" id="A0A1Y1XXD4"/>
<feature type="domain" description="Peptidase C51" evidence="3">
    <location>
        <begin position="145"/>
        <end position="248"/>
    </location>
</feature>
<evidence type="ECO:0000259" key="3">
    <source>
        <dbReference type="PROSITE" id="PS50911"/>
    </source>
</evidence>
<feature type="compositionally biased region" description="Low complexity" evidence="1">
    <location>
        <begin position="114"/>
        <end position="127"/>
    </location>
</feature>
<feature type="compositionally biased region" description="Low complexity" evidence="1">
    <location>
        <begin position="71"/>
        <end position="99"/>
    </location>
</feature>
<reference evidence="4 5" key="1">
    <citation type="submission" date="2016-07" db="EMBL/GenBank/DDBJ databases">
        <title>Pervasive Adenine N6-methylation of Active Genes in Fungi.</title>
        <authorList>
            <consortium name="DOE Joint Genome Institute"/>
            <person name="Mondo S.J."/>
            <person name="Dannebaum R.O."/>
            <person name="Kuo R.C."/>
            <person name="Labutti K."/>
            <person name="Haridas S."/>
            <person name="Kuo A."/>
            <person name="Salamov A."/>
            <person name="Ahrendt S.R."/>
            <person name="Lipzen A."/>
            <person name="Sullivan W."/>
            <person name="Andreopoulos W.B."/>
            <person name="Clum A."/>
            <person name="Lindquist E."/>
            <person name="Daum C."/>
            <person name="Ramamoorthy G.K."/>
            <person name="Gryganskyi A."/>
            <person name="Culley D."/>
            <person name="Magnuson J.K."/>
            <person name="James T.Y."/>
            <person name="O'Malley M.A."/>
            <person name="Stajich J.E."/>
            <person name="Spatafora J.W."/>
            <person name="Visel A."/>
            <person name="Grigoriev I.V."/>
        </authorList>
    </citation>
    <scope>NUCLEOTIDE SEQUENCE [LARGE SCALE GENOMIC DNA]</scope>
    <source>
        <strain evidence="4 5">CBS 931.73</strain>
    </source>
</reference>
<dbReference type="PROSITE" id="PS50911">
    <property type="entry name" value="CHAP"/>
    <property type="match status" value="1"/>
</dbReference>
<keyword evidence="2" id="KW-0732">Signal</keyword>
<evidence type="ECO:0000313" key="5">
    <source>
        <dbReference type="Proteomes" id="UP000193498"/>
    </source>
</evidence>
<evidence type="ECO:0000313" key="4">
    <source>
        <dbReference type="EMBL" id="ORX90408.1"/>
    </source>
</evidence>
<dbReference type="EMBL" id="MCFE01000381">
    <property type="protein sequence ID" value="ORX90408.1"/>
    <property type="molecule type" value="Genomic_DNA"/>
</dbReference>
<sequence>MNSLFCLLILALCLAGIVVDTLSVERTNPDIKGVTSGVKGGRNGYSASNKKNKNKGKSHNGGNGDRKAHISGNKNSKSNGKNHGSGNEGENGYSTSNKNHNNKGKYHNSRNIDGESYSTGSSNSSGNEQDHYRQSGDGNSDSSGNVNSAGNSNNSSSQNNTAGSTTSGQFTDWADACHVQLTSYHIAWSGDALTGASSARNTPGWTVSSKPKVPSIIVIQPGNQDVGSDSHVTVVERIDSASEVYTSN</sequence>
<dbReference type="Gene3D" id="3.90.1720.10">
    <property type="entry name" value="endopeptidase domain like (from Nostoc punctiforme)"/>
    <property type="match status" value="1"/>
</dbReference>
<feature type="chain" id="PRO_5013254341" description="Peptidase C51 domain-containing protein" evidence="2">
    <location>
        <begin position="22"/>
        <end position="248"/>
    </location>
</feature>
<dbReference type="InParanoid" id="A0A1Y1XXD4"/>